<dbReference type="EMBL" id="LWDF02000203">
    <property type="protein sequence ID" value="KAE8254091.1"/>
    <property type="molecule type" value="Genomic_DNA"/>
</dbReference>
<dbReference type="GO" id="GO:0016020">
    <property type="term" value="C:membrane"/>
    <property type="evidence" value="ECO:0007669"/>
    <property type="project" value="UniProtKB-SubCell"/>
</dbReference>
<gene>
    <name evidence="7" type="ORF">A4X13_0g3544</name>
</gene>
<dbReference type="PANTHER" id="PTHR31794:SF2">
    <property type="entry name" value="AUXIN EFFLUX TRANSPORTER FAMILY PROTEIN (EUROFUNG)"/>
    <property type="match status" value="1"/>
</dbReference>
<proteinExistence type="predicted"/>
<feature type="transmembrane region" description="Helical" evidence="6">
    <location>
        <begin position="35"/>
        <end position="59"/>
    </location>
</feature>
<feature type="transmembrane region" description="Helical" evidence="6">
    <location>
        <begin position="660"/>
        <end position="683"/>
    </location>
</feature>
<feature type="compositionally biased region" description="Pro residues" evidence="5">
    <location>
        <begin position="326"/>
        <end position="338"/>
    </location>
</feature>
<feature type="transmembrane region" description="Helical" evidence="6">
    <location>
        <begin position="621"/>
        <end position="639"/>
    </location>
</feature>
<feature type="transmembrane region" description="Helical" evidence="6">
    <location>
        <begin position="80"/>
        <end position="97"/>
    </location>
</feature>
<feature type="region of interest" description="Disordered" evidence="5">
    <location>
        <begin position="433"/>
        <end position="518"/>
    </location>
</feature>
<evidence type="ECO:0000313" key="8">
    <source>
        <dbReference type="Proteomes" id="UP000077521"/>
    </source>
</evidence>
<dbReference type="GO" id="GO:0005783">
    <property type="term" value="C:endoplasmic reticulum"/>
    <property type="evidence" value="ECO:0007669"/>
    <property type="project" value="TreeGrafter"/>
</dbReference>
<feature type="transmembrane region" description="Helical" evidence="6">
    <location>
        <begin position="586"/>
        <end position="609"/>
    </location>
</feature>
<feature type="compositionally biased region" description="Polar residues" evidence="5">
    <location>
        <begin position="555"/>
        <end position="565"/>
    </location>
</feature>
<keyword evidence="8" id="KW-1185">Reference proteome</keyword>
<feature type="compositionally biased region" description="Basic and acidic residues" evidence="5">
    <location>
        <begin position="568"/>
        <end position="577"/>
    </location>
</feature>
<feature type="compositionally biased region" description="Gly residues" evidence="5">
    <location>
        <begin position="488"/>
        <end position="500"/>
    </location>
</feature>
<feature type="transmembrane region" description="Helical" evidence="6">
    <location>
        <begin position="359"/>
        <end position="379"/>
    </location>
</feature>
<name>A0A177TTH8_9BASI</name>
<dbReference type="GO" id="GO:0055085">
    <property type="term" value="P:transmembrane transport"/>
    <property type="evidence" value="ECO:0007669"/>
    <property type="project" value="InterPro"/>
</dbReference>
<reference evidence="7" key="1">
    <citation type="submission" date="2016-04" db="EMBL/GenBank/DDBJ databases">
        <authorList>
            <person name="Nguyen H.D."/>
            <person name="Samba Siva P."/>
            <person name="Cullis J."/>
            <person name="Levesque C.A."/>
            <person name="Hambleton S."/>
        </authorList>
    </citation>
    <scope>NUCLEOTIDE SEQUENCE</scope>
    <source>
        <strain evidence="7">DAOMC 236416</strain>
    </source>
</reference>
<evidence type="ECO:0000256" key="5">
    <source>
        <dbReference type="SAM" id="MobiDB-lite"/>
    </source>
</evidence>
<organism evidence="7 8">
    <name type="scientific">Tilletia indica</name>
    <dbReference type="NCBI Taxonomy" id="43049"/>
    <lineage>
        <taxon>Eukaryota</taxon>
        <taxon>Fungi</taxon>
        <taxon>Dikarya</taxon>
        <taxon>Basidiomycota</taxon>
        <taxon>Ustilaginomycotina</taxon>
        <taxon>Exobasidiomycetes</taxon>
        <taxon>Tilletiales</taxon>
        <taxon>Tilletiaceae</taxon>
        <taxon>Tilletia</taxon>
    </lineage>
</organism>
<keyword evidence="3 6" id="KW-1133">Transmembrane helix</keyword>
<dbReference type="Pfam" id="PF03547">
    <property type="entry name" value="Mem_trans"/>
    <property type="match status" value="1"/>
</dbReference>
<evidence type="ECO:0000256" key="2">
    <source>
        <dbReference type="ARBA" id="ARBA00022692"/>
    </source>
</evidence>
<reference evidence="7" key="2">
    <citation type="journal article" date="2019" name="IMA Fungus">
        <title>Genome sequencing and comparison of five Tilletia species to identify candidate genes for the detection of regulated species infecting wheat.</title>
        <authorList>
            <person name="Nguyen H.D.T."/>
            <person name="Sultana T."/>
            <person name="Kesanakurti P."/>
            <person name="Hambleton S."/>
        </authorList>
    </citation>
    <scope>NUCLEOTIDE SEQUENCE</scope>
    <source>
        <strain evidence="7">DAOMC 236416</strain>
    </source>
</reference>
<dbReference type="Proteomes" id="UP000077521">
    <property type="component" value="Unassembled WGS sequence"/>
</dbReference>
<keyword evidence="4 6" id="KW-0472">Membrane</keyword>
<feature type="compositionally biased region" description="Polar residues" evidence="5">
    <location>
        <begin position="450"/>
        <end position="464"/>
    </location>
</feature>
<feature type="transmembrane region" description="Helical" evidence="6">
    <location>
        <begin position="391"/>
        <end position="413"/>
    </location>
</feature>
<evidence type="ECO:0000256" key="6">
    <source>
        <dbReference type="SAM" id="Phobius"/>
    </source>
</evidence>
<comment type="subcellular location">
    <subcellularLocation>
        <location evidence="1">Membrane</location>
        <topology evidence="1">Multi-pass membrane protein</topology>
    </subcellularLocation>
</comment>
<dbReference type="InterPro" id="IPR004776">
    <property type="entry name" value="Mem_transp_PIN-like"/>
</dbReference>
<comment type="caution">
    <text evidence="7">The sequence shown here is derived from an EMBL/GenBank/DDBJ whole genome shotgun (WGS) entry which is preliminary data.</text>
</comment>
<feature type="region of interest" description="Disordered" evidence="5">
    <location>
        <begin position="244"/>
        <end position="338"/>
    </location>
</feature>
<sequence length="687" mass="73305">MAHQRSYSPTLEAWASQVAAAHSNHVAISATGTPVWALVKVIASSIIEVFLLSSVGYILARRGVIDKKTQTKINKLNVSFFTPALLFSKVAFTLNPARLAELYIVPIGFVIITVVSATGALLLSKIARLSKAQRNFAIACAMSPNSNSLPVALMQSLVVTVPQLRWNEEGQPKDTKDSMLGRALTYLVLFSTLGMLVRWSVGAKLLSSVEEADFNDDVEEDAGLTNSGNYRDEPEQERLIHFEEGDVDQRQTQQSSTSATTNSESQSPTDPIPPPITIRKPTAEFTGEGEHLLPSDALGRDKNGRADPRSEAWARSFPNSPNDSLPSPPNEPEDVPAPPPKKSFFRAYIVRPLAAVNRFMTMPLWAAILSLVVALISPLQKFIDSLEPVVGALKTAGACSIPLTMVVLGSYFYEDKAALQALGAQKAAAPTPQAAALQGSTRGSDDSLAGIQTGNSTLVEPSSNAHKRRSIPWIKNPWNSAPTSEAGSRGGSLSGSGTLGVSGSETQSDVGGDDATSVGTAAVSDGGPEGAHAQAAWSKLAERNAARNSRNGLAVSASNGQQGLSRRNWREEAKQKRMKTMERRTIVVAVASRMLLTPMILLPSAAWYAVATRYNVMDDPVFITCACLLIGSPPALTLAQITSQNASGNSGFERLISKTIFVSYAIMAAPTTIALVLTALLIAQYDH</sequence>
<evidence type="ECO:0000256" key="4">
    <source>
        <dbReference type="ARBA" id="ARBA00023136"/>
    </source>
</evidence>
<dbReference type="AlphaFoldDB" id="A0A177TTH8"/>
<feature type="compositionally biased region" description="Low complexity" evidence="5">
    <location>
        <begin position="251"/>
        <end position="269"/>
    </location>
</feature>
<protein>
    <recommendedName>
        <fullName evidence="9">Auxin efflux carrier</fullName>
    </recommendedName>
</protein>
<evidence type="ECO:0000256" key="1">
    <source>
        <dbReference type="ARBA" id="ARBA00004141"/>
    </source>
</evidence>
<evidence type="ECO:0000256" key="3">
    <source>
        <dbReference type="ARBA" id="ARBA00022989"/>
    </source>
</evidence>
<feature type="transmembrane region" description="Helical" evidence="6">
    <location>
        <begin position="103"/>
        <end position="124"/>
    </location>
</feature>
<accession>A0A177TTH8</accession>
<evidence type="ECO:0008006" key="9">
    <source>
        <dbReference type="Google" id="ProtNLM"/>
    </source>
</evidence>
<feature type="compositionally biased region" description="Basic and acidic residues" evidence="5">
    <location>
        <begin position="288"/>
        <end position="312"/>
    </location>
</feature>
<dbReference type="PANTHER" id="PTHR31794">
    <property type="entry name" value="AUXIN EFFLUX TRANSPORTER FAMILY PROTEIN (EUROFUNG)"/>
    <property type="match status" value="1"/>
</dbReference>
<evidence type="ECO:0000313" key="7">
    <source>
        <dbReference type="EMBL" id="KAE8254091.1"/>
    </source>
</evidence>
<feature type="region of interest" description="Disordered" evidence="5">
    <location>
        <begin position="555"/>
        <end position="577"/>
    </location>
</feature>
<keyword evidence="2 6" id="KW-0812">Transmembrane</keyword>